<reference evidence="2" key="1">
    <citation type="submission" date="2020-02" db="EMBL/GenBank/DDBJ databases">
        <authorList>
            <person name="Meier V. D."/>
        </authorList>
    </citation>
    <scope>NUCLEOTIDE SEQUENCE</scope>
    <source>
        <strain evidence="2">AVDCRST_MAG39</strain>
    </source>
</reference>
<evidence type="ECO:0000313" key="2">
    <source>
        <dbReference type="EMBL" id="CAA9498152.1"/>
    </source>
</evidence>
<sequence>GGKDVQGRRPCEVGHAAGRDLRHRRQEGDGHDQGRRPYRQSEQGGAAVPGEERQVRQGSGAQARGAEKGL</sequence>
<feature type="compositionally biased region" description="Basic and acidic residues" evidence="1">
    <location>
        <begin position="1"/>
        <end position="35"/>
    </location>
</feature>
<feature type="non-terminal residue" evidence="2">
    <location>
        <position position="1"/>
    </location>
</feature>
<feature type="non-terminal residue" evidence="2">
    <location>
        <position position="70"/>
    </location>
</feature>
<organism evidence="2">
    <name type="scientific">uncultured Sphingomonadaceae bacterium</name>
    <dbReference type="NCBI Taxonomy" id="169976"/>
    <lineage>
        <taxon>Bacteria</taxon>
        <taxon>Pseudomonadati</taxon>
        <taxon>Pseudomonadota</taxon>
        <taxon>Alphaproteobacteria</taxon>
        <taxon>Sphingomonadales</taxon>
        <taxon>Sphingomonadaceae</taxon>
        <taxon>environmental samples</taxon>
    </lineage>
</organism>
<dbReference type="AlphaFoldDB" id="A0A6J4SGV5"/>
<protein>
    <submittedName>
        <fullName evidence="2">Uncharacterized protein</fullName>
    </submittedName>
</protein>
<gene>
    <name evidence="2" type="ORF">AVDCRST_MAG39-1244</name>
</gene>
<dbReference type="EMBL" id="CADCVW010000047">
    <property type="protein sequence ID" value="CAA9498152.1"/>
    <property type="molecule type" value="Genomic_DNA"/>
</dbReference>
<proteinExistence type="predicted"/>
<evidence type="ECO:0000256" key="1">
    <source>
        <dbReference type="SAM" id="MobiDB-lite"/>
    </source>
</evidence>
<accession>A0A6J4SGV5</accession>
<feature type="region of interest" description="Disordered" evidence="1">
    <location>
        <begin position="1"/>
        <end position="70"/>
    </location>
</feature>
<name>A0A6J4SGV5_9SPHN</name>